<evidence type="ECO:0000259" key="3">
    <source>
        <dbReference type="PROSITE" id="PS50086"/>
    </source>
</evidence>
<name>A0A921RHR6_SORBI</name>
<evidence type="ECO:0000256" key="1">
    <source>
        <dbReference type="SAM" id="Coils"/>
    </source>
</evidence>
<dbReference type="Gene3D" id="1.10.472.80">
    <property type="entry name" value="Ypt/Rab-GAP domain of gyp1p, domain 3"/>
    <property type="match status" value="1"/>
</dbReference>
<feature type="compositionally biased region" description="Basic and acidic residues" evidence="2">
    <location>
        <begin position="519"/>
        <end position="528"/>
    </location>
</feature>
<feature type="compositionally biased region" description="Polar residues" evidence="2">
    <location>
        <begin position="750"/>
        <end position="769"/>
    </location>
</feature>
<organism evidence="4 5">
    <name type="scientific">Sorghum bicolor</name>
    <name type="common">Sorghum</name>
    <name type="synonym">Sorghum vulgare</name>
    <dbReference type="NCBI Taxonomy" id="4558"/>
    <lineage>
        <taxon>Eukaryota</taxon>
        <taxon>Viridiplantae</taxon>
        <taxon>Streptophyta</taxon>
        <taxon>Embryophyta</taxon>
        <taxon>Tracheophyta</taxon>
        <taxon>Spermatophyta</taxon>
        <taxon>Magnoliopsida</taxon>
        <taxon>Liliopsida</taxon>
        <taxon>Poales</taxon>
        <taxon>Poaceae</taxon>
        <taxon>PACMAD clade</taxon>
        <taxon>Panicoideae</taxon>
        <taxon>Andropogonodae</taxon>
        <taxon>Andropogoneae</taxon>
        <taxon>Sorghinae</taxon>
        <taxon>Sorghum</taxon>
    </lineage>
</organism>
<evidence type="ECO:0000313" key="4">
    <source>
        <dbReference type="EMBL" id="KAG0540035.1"/>
    </source>
</evidence>
<feature type="compositionally biased region" description="Basic and acidic residues" evidence="2">
    <location>
        <begin position="123"/>
        <end position="140"/>
    </location>
</feature>
<reference evidence="4" key="2">
    <citation type="submission" date="2020-10" db="EMBL/GenBank/DDBJ databases">
        <authorList>
            <person name="Cooper E.A."/>
            <person name="Brenton Z.W."/>
            <person name="Flinn B.S."/>
            <person name="Jenkins J."/>
            <person name="Shu S."/>
            <person name="Flowers D."/>
            <person name="Luo F."/>
            <person name="Wang Y."/>
            <person name="Xia P."/>
            <person name="Barry K."/>
            <person name="Daum C."/>
            <person name="Lipzen A."/>
            <person name="Yoshinaga Y."/>
            <person name="Schmutz J."/>
            <person name="Saski C."/>
            <person name="Vermerris W."/>
            <person name="Kresovich S."/>
        </authorList>
    </citation>
    <scope>NUCLEOTIDE SEQUENCE</scope>
</reference>
<dbReference type="PANTHER" id="PTHR47219">
    <property type="entry name" value="RAB GTPASE-ACTIVATING PROTEIN 1-LIKE"/>
    <property type="match status" value="1"/>
</dbReference>
<dbReference type="PANTHER" id="PTHR47219:SF20">
    <property type="entry name" value="TBC1 DOMAIN FAMILY MEMBER 2B"/>
    <property type="match status" value="1"/>
</dbReference>
<feature type="region of interest" description="Disordered" evidence="2">
    <location>
        <begin position="39"/>
        <end position="93"/>
    </location>
</feature>
<dbReference type="Gramene" id="EES03843">
    <property type="protein sequence ID" value="EES03843"/>
    <property type="gene ID" value="SORBI_3003G347300"/>
</dbReference>
<feature type="compositionally biased region" description="Polar residues" evidence="2">
    <location>
        <begin position="819"/>
        <end position="830"/>
    </location>
</feature>
<dbReference type="SMART" id="SM00164">
    <property type="entry name" value="TBC"/>
    <property type="match status" value="1"/>
</dbReference>
<evidence type="ECO:0000313" key="5">
    <source>
        <dbReference type="Proteomes" id="UP000807115"/>
    </source>
</evidence>
<dbReference type="OMA" id="RMPEKWK"/>
<dbReference type="FunFam" id="1.10.8.270:FF:000018">
    <property type="entry name" value="Ypt/Rab-GAP domain of gyp1p superfamily protein"/>
    <property type="match status" value="1"/>
</dbReference>
<feature type="compositionally biased region" description="Basic and acidic residues" evidence="2">
    <location>
        <begin position="772"/>
        <end position="793"/>
    </location>
</feature>
<proteinExistence type="predicted"/>
<dbReference type="InterPro" id="IPR050302">
    <property type="entry name" value="Rab_GAP_TBC_domain"/>
</dbReference>
<reference evidence="4" key="1">
    <citation type="journal article" date="2019" name="BMC Genomics">
        <title>A new reference genome for Sorghum bicolor reveals high levels of sequence similarity between sweet and grain genotypes: implications for the genetics of sugar metabolism.</title>
        <authorList>
            <person name="Cooper E.A."/>
            <person name="Brenton Z.W."/>
            <person name="Flinn B.S."/>
            <person name="Jenkins J."/>
            <person name="Shu S."/>
            <person name="Flowers D."/>
            <person name="Luo F."/>
            <person name="Wang Y."/>
            <person name="Xia P."/>
            <person name="Barry K."/>
            <person name="Daum C."/>
            <person name="Lipzen A."/>
            <person name="Yoshinaga Y."/>
            <person name="Schmutz J."/>
            <person name="Saski C."/>
            <person name="Vermerris W."/>
            <person name="Kresovich S."/>
        </authorList>
    </citation>
    <scope>NUCLEOTIDE SEQUENCE</scope>
</reference>
<dbReference type="PROSITE" id="PS50086">
    <property type="entry name" value="TBC_RABGAP"/>
    <property type="match status" value="1"/>
</dbReference>
<feature type="region of interest" description="Disordered" evidence="2">
    <location>
        <begin position="110"/>
        <end position="179"/>
    </location>
</feature>
<protein>
    <recommendedName>
        <fullName evidence="3">Rab-GAP TBC domain-containing protein</fullName>
    </recommendedName>
</protein>
<dbReference type="AlphaFoldDB" id="A0A921RHR6"/>
<dbReference type="InterPro" id="IPR035969">
    <property type="entry name" value="Rab-GAP_TBC_sf"/>
</dbReference>
<dbReference type="OrthoDB" id="17687at2759"/>
<feature type="coiled-coil region" evidence="1">
    <location>
        <begin position="588"/>
        <end position="625"/>
    </location>
</feature>
<accession>A0A921RHR6</accession>
<comment type="caution">
    <text evidence="4">The sequence shown here is derived from an EMBL/GenBank/DDBJ whole genome shotgun (WGS) entry which is preliminary data.</text>
</comment>
<feature type="domain" description="Rab-GAP TBC" evidence="3">
    <location>
        <begin position="193"/>
        <end position="403"/>
    </location>
</feature>
<feature type="region of interest" description="Disordered" evidence="2">
    <location>
        <begin position="512"/>
        <end position="535"/>
    </location>
</feature>
<dbReference type="InterPro" id="IPR000195">
    <property type="entry name" value="Rab-GAP-TBC_dom"/>
</dbReference>
<feature type="region of interest" description="Disordered" evidence="2">
    <location>
        <begin position="227"/>
        <end position="256"/>
    </location>
</feature>
<evidence type="ECO:0000256" key="2">
    <source>
        <dbReference type="SAM" id="MobiDB-lite"/>
    </source>
</evidence>
<feature type="region of interest" description="Disordered" evidence="2">
    <location>
        <begin position="692"/>
        <end position="839"/>
    </location>
</feature>
<dbReference type="Proteomes" id="UP000807115">
    <property type="component" value="Chromosome 3"/>
</dbReference>
<dbReference type="Gene3D" id="1.10.8.270">
    <property type="entry name" value="putative rabgap domain of human tbc1 domain family member 14 like domains"/>
    <property type="match status" value="1"/>
</dbReference>
<feature type="compositionally biased region" description="Basic and acidic residues" evidence="2">
    <location>
        <begin position="801"/>
        <end position="814"/>
    </location>
</feature>
<feature type="compositionally biased region" description="Basic and acidic residues" evidence="2">
    <location>
        <begin position="44"/>
        <end position="57"/>
    </location>
</feature>
<dbReference type="Pfam" id="PF00566">
    <property type="entry name" value="RabGAP-TBC"/>
    <property type="match status" value="1"/>
</dbReference>
<dbReference type="KEGG" id="sbi:8057759"/>
<gene>
    <name evidence="4" type="ORF">BDA96_03G374100</name>
</gene>
<feature type="compositionally biased region" description="Polar residues" evidence="2">
    <location>
        <begin position="718"/>
        <end position="728"/>
    </location>
</feature>
<dbReference type="SUPFAM" id="SSF47923">
    <property type="entry name" value="Ypt/Rab-GAP domain of gyp1p"/>
    <property type="match status" value="2"/>
</dbReference>
<keyword evidence="1" id="KW-0175">Coiled coil</keyword>
<dbReference type="FunFam" id="1.10.472.80:FF:000013">
    <property type="entry name" value="TBC1 domain family member 8B"/>
    <property type="match status" value="1"/>
</dbReference>
<dbReference type="EMBL" id="CM027682">
    <property type="protein sequence ID" value="KAG0540035.1"/>
    <property type="molecule type" value="Genomic_DNA"/>
</dbReference>
<sequence length="839" mass="95102">MKAKALPFIAFEHKRDAYGFAVRPQHLQRYREYANIYKEEEEERSDRWKNFLDRQAEDGESSGEDAKVAPSNEDEGAAGKNARTEPRPHKIQIWSEIRPSLGHIEEMMNSRVKKKQSSVNEGYTRDEPRPDNSEESKPSEDSDDEFYDVEKVDPSQEVPATDIANADSGTNKGADQEEHYPWKEELECLVRDGLPMALRGELWQAFIGIGARRVKGYYEGLLAADGEREDNKCSDSPTTECADGKPKASQPFSSEKWKGQIEKDLPRTFPGHPALDEDGRNALRRLLTAYARHNPSVGYCQAMNFFAGLLLLLMTEENAFWALTGIMDDYFDGYFSEEMIESQVDQLVLEELVRERFPKLVNHLDYLGVQVAWVTGPWFLSIFMNMLPWESVLRVWDVLLFEGNRVMLFRTALALMELYGPALVTTKDAGDAVTLLQSLAGSTFDSSQLVLTACMGYQAVGEARLQELRNKHRPSVISSMEQRAKGLRVWRDTNSLASKLYNFKRDTEPLVSLSEEQSNDLKDGDKNQEANSNNVDDMYHGLTVNSEIDSLPDPKDQVVWLKGELCQLLEERRSAVLRADELETALMEMVKQDNRRELSAKVEQLEQELSELRQALSDKQEQEQAMLQVLMRVEQEQKVTEDARICAEQDAAAQKYAAHILQEKYEEAMASLTQMENRAVMAETMLEATIQYQSSQQKAQLPSPSPSPRTSTRDASPGQGNQDSSQEFQPRRISLLAPFSLGWRDKNKGKQNGTDESTNGKLNNNTDQGVETPKKDDEKKGDSPKEDSPKEGEQMIQTPQRDSEPRLETPKMDSEPPSVETTTSNMNGQEDQLEEIKLD</sequence>